<dbReference type="RefSeq" id="WP_182463079.1">
    <property type="nucleotide sequence ID" value="NZ_CP059732.1"/>
</dbReference>
<dbReference type="Proteomes" id="UP000515369">
    <property type="component" value="Chromosome"/>
</dbReference>
<evidence type="ECO:0000313" key="1">
    <source>
        <dbReference type="EMBL" id="QMW05698.1"/>
    </source>
</evidence>
<organism evidence="1 2">
    <name type="scientific">Spirosoma foliorum</name>
    <dbReference type="NCBI Taxonomy" id="2710596"/>
    <lineage>
        <taxon>Bacteria</taxon>
        <taxon>Pseudomonadati</taxon>
        <taxon>Bacteroidota</taxon>
        <taxon>Cytophagia</taxon>
        <taxon>Cytophagales</taxon>
        <taxon>Cytophagaceae</taxon>
        <taxon>Spirosoma</taxon>
    </lineage>
</organism>
<dbReference type="KEGG" id="sfol:H3H32_12805"/>
<sequence length="353" mass="40835">MKHALHTLRQQAIAGSLFPAASLLEAMNQLGFVQADPIRAPARAQDLILRHRVQDYRVGDLERDYPALDLEEDFLYAYGFMPKSTWQLVHPRPEIELSMADKRVLDFVSNNPHSHPRQVEAYLGRTRERNDWGGFSAGTTRSLQALHYRGFLRVARRENGVKLYELASQKYPSIESAERLRQLVLLITNILNPITDRNLRAALWHLAHAAPALNVQKSIIKQLVNTGDLTQEVVDGIRYIWPTLTSANNPMNETVRFLAPFDPLVWDRQRFEHLWGWAYRFEAYTPPAKRELGYYALPILWRDDMVGWVTVSQSEGNLVVEPGLKKDVSLDDDFFTEFDIEVERLRLFLQKRD</sequence>
<dbReference type="PANTHER" id="PTHR30528:SF0">
    <property type="entry name" value="CYTOPLASMIC PROTEIN"/>
    <property type="match status" value="1"/>
</dbReference>
<keyword evidence="2" id="KW-1185">Reference proteome</keyword>
<dbReference type="AlphaFoldDB" id="A0A7G5H3K6"/>
<proteinExistence type="predicted"/>
<dbReference type="EMBL" id="CP059732">
    <property type="protein sequence ID" value="QMW05698.1"/>
    <property type="molecule type" value="Genomic_DNA"/>
</dbReference>
<dbReference type="InterPro" id="IPR009351">
    <property type="entry name" value="AlkZ-like"/>
</dbReference>
<accession>A0A7G5H3K6</accession>
<name>A0A7G5H3K6_9BACT</name>
<evidence type="ECO:0000313" key="2">
    <source>
        <dbReference type="Proteomes" id="UP000515369"/>
    </source>
</evidence>
<dbReference type="PANTHER" id="PTHR30528">
    <property type="entry name" value="CYTOPLASMIC PROTEIN"/>
    <property type="match status" value="1"/>
</dbReference>
<dbReference type="Pfam" id="PF06224">
    <property type="entry name" value="AlkZ-like"/>
    <property type="match status" value="1"/>
</dbReference>
<protein>
    <submittedName>
        <fullName evidence="1">YcaQ family DNA glycosylase</fullName>
    </submittedName>
</protein>
<reference evidence="1 2" key="1">
    <citation type="submission" date="2020-07" db="EMBL/GenBank/DDBJ databases">
        <title>Spirosoma foliorum sp. nov., isolated from the leaves on the Nejang mountain Korea, Republic of.</title>
        <authorList>
            <person name="Ho H."/>
            <person name="Lee Y.-J."/>
            <person name="Nurcahyanto D.-A."/>
            <person name="Kim S.-G."/>
        </authorList>
    </citation>
    <scope>NUCLEOTIDE SEQUENCE [LARGE SCALE GENOMIC DNA]</scope>
    <source>
        <strain evidence="1 2">PL0136</strain>
    </source>
</reference>
<gene>
    <name evidence="1" type="ORF">H3H32_12805</name>
</gene>